<keyword evidence="1" id="KW-0808">Transferase</keyword>
<dbReference type="Pfam" id="PF13469">
    <property type="entry name" value="Sulfotransfer_3"/>
    <property type="match status" value="1"/>
</dbReference>
<evidence type="ECO:0000313" key="2">
    <source>
        <dbReference type="Proteomes" id="UP000180043"/>
    </source>
</evidence>
<sequence length="419" mass="47342">MTTPAFRVTRPWPIRMLNHAGRPLARIGAAPRLDAQHLRAAASRAAGLPWIPDDYLDTALDVLVASLRDEAVLSFLGRKMVQVRLVGMLSTRLRLRELIRKHPEIAELRVEAPIVIVGLQRTGTTLLHRLLAADPAAGSMSSWEGAQPLPHSDEPTGAAHLRIAKAAKDEASLRYLAPQFFAIHSVEAEAPEEDVLLLDFALHSQMPEVMFHVPSYASWLAAQNMQPAYELHRLLLQVLQWQRPRGRWVLKTPAHLEHLDVLLRVYPDAVVVWTHRDPAQTTASSSSMLAHYQALFSDHVDHHRLSRYWLGKNAQIIDRAITVRGNHPESFVDINYPELLNDPMRSVQRIHDAAGRPLSDAAVAAMQTSLRTNRQHKHGEHRYSLEQFGLTTEEVDDAYQRYVEHFSIERESGGVRERL</sequence>
<proteinExistence type="predicted"/>
<name>A0A1S1LR07_MYCCH</name>
<dbReference type="PANTHER" id="PTHR36451:SF1">
    <property type="entry name" value="OMEGA-HYDROXY-BETA-DIHYDROMENAQUINONE-9 SULFOTRANSFERASE STF3"/>
    <property type="match status" value="1"/>
</dbReference>
<reference evidence="1 2" key="1">
    <citation type="submission" date="2016-10" db="EMBL/GenBank/DDBJ databases">
        <title>Evaluation of Human, Veterinary and Environmental Mycobacterium chelonae Isolates by Core Genome Phylogenomic Analysis, Targeted Gene Comparison, and Anti-microbial Susceptibility Patterns: A Tale of Mistaken Identities.</title>
        <authorList>
            <person name="Fogelson S.B."/>
            <person name="Camus A.C."/>
            <person name="Lorenz W."/>
            <person name="Vasireddy R."/>
            <person name="Vasireddy S."/>
            <person name="Smith T."/>
            <person name="Brown-Elliott B.A."/>
            <person name="Wallace R.J.Jr."/>
            <person name="Hasan N.A."/>
            <person name="Reischl U."/>
            <person name="Sanchez S."/>
        </authorList>
    </citation>
    <scope>NUCLEOTIDE SEQUENCE [LARGE SCALE GENOMIC DNA]</scope>
    <source>
        <strain evidence="1 2">15515</strain>
    </source>
</reference>
<protein>
    <submittedName>
        <fullName evidence="1">Sulfotransferase</fullName>
    </submittedName>
</protein>
<accession>A0A1S1LR07</accession>
<evidence type="ECO:0000313" key="1">
    <source>
        <dbReference type="EMBL" id="OHU57626.1"/>
    </source>
</evidence>
<dbReference type="GO" id="GO:0016740">
    <property type="term" value="F:transferase activity"/>
    <property type="evidence" value="ECO:0007669"/>
    <property type="project" value="UniProtKB-KW"/>
</dbReference>
<dbReference type="SUPFAM" id="SSF52540">
    <property type="entry name" value="P-loop containing nucleoside triphosphate hydrolases"/>
    <property type="match status" value="1"/>
</dbReference>
<organism evidence="1 2">
    <name type="scientific">Mycobacteroides chelonae</name>
    <name type="common">Mycobacterium chelonae</name>
    <dbReference type="NCBI Taxonomy" id="1774"/>
    <lineage>
        <taxon>Bacteria</taxon>
        <taxon>Bacillati</taxon>
        <taxon>Actinomycetota</taxon>
        <taxon>Actinomycetes</taxon>
        <taxon>Mycobacteriales</taxon>
        <taxon>Mycobacteriaceae</taxon>
        <taxon>Mycobacteroides</taxon>
    </lineage>
</organism>
<dbReference type="PANTHER" id="PTHR36451">
    <property type="entry name" value="PAPS-DEPENDENT SULFOTRANSFERASE STF3"/>
    <property type="match status" value="1"/>
</dbReference>
<dbReference type="RefSeq" id="WP_057967852.1">
    <property type="nucleotide sequence ID" value="NZ_MLII01000030.1"/>
</dbReference>
<dbReference type="AlphaFoldDB" id="A0A1S1LR07"/>
<dbReference type="InterPro" id="IPR052736">
    <property type="entry name" value="Stf3_sulfotransferase"/>
</dbReference>
<dbReference type="InterPro" id="IPR027417">
    <property type="entry name" value="P-loop_NTPase"/>
</dbReference>
<comment type="caution">
    <text evidence="1">The sequence shown here is derived from an EMBL/GenBank/DDBJ whole genome shotgun (WGS) entry which is preliminary data.</text>
</comment>
<dbReference type="Proteomes" id="UP000180043">
    <property type="component" value="Unassembled WGS sequence"/>
</dbReference>
<dbReference type="EMBL" id="MLIQ01000013">
    <property type="protein sequence ID" value="OHU57626.1"/>
    <property type="molecule type" value="Genomic_DNA"/>
</dbReference>
<dbReference type="Gene3D" id="3.40.50.300">
    <property type="entry name" value="P-loop containing nucleotide triphosphate hydrolases"/>
    <property type="match status" value="1"/>
</dbReference>
<gene>
    <name evidence="1" type="ORF">BKG82_07980</name>
</gene>